<keyword evidence="1" id="KW-0812">Transmembrane</keyword>
<feature type="transmembrane region" description="Helical" evidence="1">
    <location>
        <begin position="7"/>
        <end position="26"/>
    </location>
</feature>
<feature type="transmembrane region" description="Helical" evidence="1">
    <location>
        <begin position="32"/>
        <end position="51"/>
    </location>
</feature>
<sequence>MPKLRIFDLLVAIAMLALHFAQYRMLSLGTDAEIAGLLNLTPTLIVAWVLFRSRTSIPLATLLHYCVSLVWVFVNTYAREIALNARTGMNSSRFQTIPLSCAIDDMLDMTTWSIAFSATFAIVCYAAISNPRPATLPKD</sequence>
<dbReference type="RefSeq" id="WP_345325063.1">
    <property type="nucleotide sequence ID" value="NZ_BAABGA010000049.1"/>
</dbReference>
<evidence type="ECO:0000313" key="3">
    <source>
        <dbReference type="Proteomes" id="UP001500840"/>
    </source>
</evidence>
<protein>
    <recommendedName>
        <fullName evidence="4">CAAX amino terminal protease self-immunity</fullName>
    </recommendedName>
</protein>
<evidence type="ECO:0008006" key="4">
    <source>
        <dbReference type="Google" id="ProtNLM"/>
    </source>
</evidence>
<comment type="caution">
    <text evidence="2">The sequence shown here is derived from an EMBL/GenBank/DDBJ whole genome shotgun (WGS) entry which is preliminary data.</text>
</comment>
<dbReference type="Proteomes" id="UP001500840">
    <property type="component" value="Unassembled WGS sequence"/>
</dbReference>
<feature type="transmembrane region" description="Helical" evidence="1">
    <location>
        <begin position="58"/>
        <end position="78"/>
    </location>
</feature>
<keyword evidence="3" id="KW-1185">Reference proteome</keyword>
<name>A0ABP8N2M2_9BACT</name>
<accession>A0ABP8N2M2</accession>
<evidence type="ECO:0000256" key="1">
    <source>
        <dbReference type="SAM" id="Phobius"/>
    </source>
</evidence>
<proteinExistence type="predicted"/>
<keyword evidence="1" id="KW-0472">Membrane</keyword>
<feature type="transmembrane region" description="Helical" evidence="1">
    <location>
        <begin position="109"/>
        <end position="128"/>
    </location>
</feature>
<dbReference type="EMBL" id="BAABGA010000049">
    <property type="protein sequence ID" value="GAA4460240.1"/>
    <property type="molecule type" value="Genomic_DNA"/>
</dbReference>
<gene>
    <name evidence="2" type="ORF">GCM10023156_41010</name>
</gene>
<reference evidence="3" key="1">
    <citation type="journal article" date="2019" name="Int. J. Syst. Evol. Microbiol.">
        <title>The Global Catalogue of Microorganisms (GCM) 10K type strain sequencing project: providing services to taxonomists for standard genome sequencing and annotation.</title>
        <authorList>
            <consortium name="The Broad Institute Genomics Platform"/>
            <consortium name="The Broad Institute Genome Sequencing Center for Infectious Disease"/>
            <person name="Wu L."/>
            <person name="Ma J."/>
        </authorList>
    </citation>
    <scope>NUCLEOTIDE SEQUENCE [LARGE SCALE GENOMIC DNA]</scope>
    <source>
        <strain evidence="3">JCM 17759</strain>
    </source>
</reference>
<evidence type="ECO:0000313" key="2">
    <source>
        <dbReference type="EMBL" id="GAA4460240.1"/>
    </source>
</evidence>
<organism evidence="2 3">
    <name type="scientific">Novipirellula rosea</name>
    <dbReference type="NCBI Taxonomy" id="1031540"/>
    <lineage>
        <taxon>Bacteria</taxon>
        <taxon>Pseudomonadati</taxon>
        <taxon>Planctomycetota</taxon>
        <taxon>Planctomycetia</taxon>
        <taxon>Pirellulales</taxon>
        <taxon>Pirellulaceae</taxon>
        <taxon>Novipirellula</taxon>
    </lineage>
</organism>
<keyword evidence="1" id="KW-1133">Transmembrane helix</keyword>